<gene>
    <name evidence="1" type="ORF">C7K25_01860</name>
</gene>
<dbReference type="Proteomes" id="UP001170379">
    <property type="component" value="Unassembled WGS sequence"/>
</dbReference>
<dbReference type="EMBL" id="PXVD01000003">
    <property type="protein sequence ID" value="MDJ1370127.1"/>
    <property type="molecule type" value="Genomic_DNA"/>
</dbReference>
<sequence length="139" mass="14214">MGVQVPLRARNERCCNPGLKKQVLGYSIALLVGGRACFGPGEGLLLRGLVEDRGEGSCGVGGEGVALVQVDAGEEGLVREALVVLVAALVDLGEVACEIESSVDEGAGSLVVVVVLGDLRLDPVELGAEPGLELLQLVQ</sequence>
<name>A0ABT7C4J0_9MICO</name>
<keyword evidence="2" id="KW-1185">Reference proteome</keyword>
<proteinExistence type="predicted"/>
<reference evidence="1" key="1">
    <citation type="submission" date="2018-03" db="EMBL/GenBank/DDBJ databases">
        <authorList>
            <person name="Nunes O.C."/>
            <person name="Lopes A.R."/>
            <person name="Froufe H."/>
            <person name="Munoz-Merida A."/>
            <person name="Barroso C."/>
            <person name="Egas C."/>
        </authorList>
    </citation>
    <scope>NUCLEOTIDE SEQUENCE</scope>
    <source>
        <strain evidence="1">ON4</strain>
    </source>
</reference>
<reference evidence="1" key="2">
    <citation type="journal article" date="2022" name="Sci. Rep.">
        <title>In silico prediction of the enzymes involved in the degradation of the herbicide molinate by Gulosibacter molinativorax ON4T.</title>
        <authorList>
            <person name="Lopes A.R."/>
            <person name="Bunin E."/>
            <person name="Viana A.T."/>
            <person name="Froufe H."/>
            <person name="Munoz-Merida A."/>
            <person name="Pinho D."/>
            <person name="Figueiredo J."/>
            <person name="Barroso C."/>
            <person name="Vaz-Moreira I."/>
            <person name="Bellanger X."/>
            <person name="Egas C."/>
            <person name="Nunes O.C."/>
        </authorList>
    </citation>
    <scope>NUCLEOTIDE SEQUENCE</scope>
    <source>
        <strain evidence="1">ON4</strain>
    </source>
</reference>
<comment type="caution">
    <text evidence="1">The sequence shown here is derived from an EMBL/GenBank/DDBJ whole genome shotgun (WGS) entry which is preliminary data.</text>
</comment>
<accession>A0ABT7C4J0</accession>
<organism evidence="1 2">
    <name type="scientific">Gulosibacter molinativorax</name>
    <dbReference type="NCBI Taxonomy" id="256821"/>
    <lineage>
        <taxon>Bacteria</taxon>
        <taxon>Bacillati</taxon>
        <taxon>Actinomycetota</taxon>
        <taxon>Actinomycetes</taxon>
        <taxon>Micrococcales</taxon>
        <taxon>Microbacteriaceae</taxon>
        <taxon>Gulosibacter</taxon>
    </lineage>
</organism>
<evidence type="ECO:0000313" key="1">
    <source>
        <dbReference type="EMBL" id="MDJ1370127.1"/>
    </source>
</evidence>
<evidence type="ECO:0000313" key="2">
    <source>
        <dbReference type="Proteomes" id="UP001170379"/>
    </source>
</evidence>
<dbReference type="RefSeq" id="WP_026935831.1">
    <property type="nucleotide sequence ID" value="NZ_CP028426.1"/>
</dbReference>
<protein>
    <submittedName>
        <fullName evidence="1">Uncharacterized protein</fullName>
    </submittedName>
</protein>